<dbReference type="GO" id="GO:0030788">
    <property type="term" value="F:precorrin-2 C20-methyltransferase activity"/>
    <property type="evidence" value="ECO:0007669"/>
    <property type="project" value="InterPro"/>
</dbReference>
<evidence type="ECO:0000256" key="3">
    <source>
        <dbReference type="ARBA" id="ARBA00022573"/>
    </source>
</evidence>
<dbReference type="PANTHER" id="PTHR43467">
    <property type="entry name" value="COBALT-PRECORRIN-2 C(20)-METHYLTRANSFERASE"/>
    <property type="match status" value="1"/>
</dbReference>
<dbReference type="EMBL" id="QBMN01000052">
    <property type="protein sequence ID" value="PZO42095.1"/>
    <property type="molecule type" value="Genomic_DNA"/>
</dbReference>
<dbReference type="Gene3D" id="3.40.1010.10">
    <property type="entry name" value="Cobalt-precorrin-4 Transmethylase, Domain 1"/>
    <property type="match status" value="1"/>
</dbReference>
<dbReference type="CDD" id="cd11645">
    <property type="entry name" value="Precorrin_2_C20_MT"/>
    <property type="match status" value="1"/>
</dbReference>
<evidence type="ECO:0000256" key="2">
    <source>
        <dbReference type="ARBA" id="ARBA00005879"/>
    </source>
</evidence>
<dbReference type="InterPro" id="IPR006364">
    <property type="entry name" value="CobI/CbiL/CobIJ_dom"/>
</dbReference>
<dbReference type="Proteomes" id="UP000249081">
    <property type="component" value="Unassembled WGS sequence"/>
</dbReference>
<comment type="similarity">
    <text evidence="2 7">Belongs to the precorrin methyltransferase family.</text>
</comment>
<dbReference type="InterPro" id="IPR014776">
    <property type="entry name" value="4pyrrole_Mease_sub2"/>
</dbReference>
<accession>A0A2W4Y519</accession>
<dbReference type="PANTHER" id="PTHR43467:SF2">
    <property type="entry name" value="COBALT-PRECORRIN-2 C(20)-METHYLTRANSFERASE"/>
    <property type="match status" value="1"/>
</dbReference>
<reference evidence="9 10" key="2">
    <citation type="submission" date="2018-06" db="EMBL/GenBank/DDBJ databases">
        <title>Metagenomic assembly of (sub)arctic Cyanobacteria and their associated microbiome from non-axenic cultures.</title>
        <authorList>
            <person name="Baurain D."/>
        </authorList>
    </citation>
    <scope>NUCLEOTIDE SEQUENCE [LARGE SCALE GENOMIC DNA]</scope>
    <source>
        <strain evidence="9">ULC041bin1</strain>
    </source>
</reference>
<evidence type="ECO:0000256" key="4">
    <source>
        <dbReference type="ARBA" id="ARBA00022603"/>
    </source>
</evidence>
<dbReference type="InterPro" id="IPR000878">
    <property type="entry name" value="4pyrrol_Mease"/>
</dbReference>
<keyword evidence="5 9" id="KW-0808">Transferase</keyword>
<dbReference type="PIRSF" id="PIRSF036427">
    <property type="entry name" value="Precrrn-2_mtase"/>
    <property type="match status" value="1"/>
</dbReference>
<dbReference type="InterPro" id="IPR035996">
    <property type="entry name" value="4pyrrol_Methylase_sf"/>
</dbReference>
<evidence type="ECO:0000256" key="5">
    <source>
        <dbReference type="ARBA" id="ARBA00022679"/>
    </source>
</evidence>
<evidence type="ECO:0000256" key="7">
    <source>
        <dbReference type="PIRNR" id="PIRNR036427"/>
    </source>
</evidence>
<dbReference type="Gene3D" id="3.30.950.10">
    <property type="entry name" value="Methyltransferase, Cobalt-precorrin-4 Transmethylase, Domain 2"/>
    <property type="match status" value="1"/>
</dbReference>
<evidence type="ECO:0000256" key="1">
    <source>
        <dbReference type="ARBA" id="ARBA00004953"/>
    </source>
</evidence>
<dbReference type="GO" id="GO:0009236">
    <property type="term" value="P:cobalamin biosynthetic process"/>
    <property type="evidence" value="ECO:0007669"/>
    <property type="project" value="UniProtKB-UniRule"/>
</dbReference>
<comment type="pathway">
    <text evidence="1">Cofactor biosynthesis; adenosylcobalamin biosynthesis.</text>
</comment>
<evidence type="ECO:0000313" key="10">
    <source>
        <dbReference type="Proteomes" id="UP000249081"/>
    </source>
</evidence>
<dbReference type="Pfam" id="PF00590">
    <property type="entry name" value="TP_methylase"/>
    <property type="match status" value="1"/>
</dbReference>
<keyword evidence="4 9" id="KW-0489">Methyltransferase</keyword>
<evidence type="ECO:0000259" key="8">
    <source>
        <dbReference type="Pfam" id="PF00590"/>
    </source>
</evidence>
<organism evidence="9 10">
    <name type="scientific">Shackletoniella antarctica</name>
    <dbReference type="NCBI Taxonomy" id="268115"/>
    <lineage>
        <taxon>Bacteria</taxon>
        <taxon>Bacillati</taxon>
        <taxon>Cyanobacteriota</taxon>
        <taxon>Cyanophyceae</taxon>
        <taxon>Oculatellales</taxon>
        <taxon>Oculatellaceae</taxon>
        <taxon>Shackletoniella</taxon>
    </lineage>
</organism>
<keyword evidence="3" id="KW-0169">Cobalamin biosynthesis</keyword>
<dbReference type="NCBIfam" id="TIGR01467">
    <property type="entry name" value="cobI_cbiL"/>
    <property type="match status" value="1"/>
</dbReference>
<proteinExistence type="inferred from homology"/>
<dbReference type="NCBIfam" id="NF004614">
    <property type="entry name" value="PRK05948.1"/>
    <property type="match status" value="1"/>
</dbReference>
<reference evidence="10" key="1">
    <citation type="submission" date="2018-04" db="EMBL/GenBank/DDBJ databases">
        <authorList>
            <person name="Cornet L."/>
        </authorList>
    </citation>
    <scope>NUCLEOTIDE SEQUENCE [LARGE SCALE GENOMIC DNA]</scope>
</reference>
<feature type="domain" description="Tetrapyrrole methylase" evidence="8">
    <location>
        <begin position="13"/>
        <end position="221"/>
    </location>
</feature>
<dbReference type="AlphaFoldDB" id="A0A2W4Y519"/>
<dbReference type="SUPFAM" id="SSF53790">
    <property type="entry name" value="Tetrapyrrole methylase"/>
    <property type="match status" value="1"/>
</dbReference>
<dbReference type="InterPro" id="IPR012382">
    <property type="entry name" value="CobI/CbiL"/>
</dbReference>
<keyword evidence="6" id="KW-0949">S-adenosyl-L-methionine</keyword>
<name>A0A2W4Y519_9CYAN</name>
<dbReference type="UniPathway" id="UPA00148"/>
<protein>
    <submittedName>
        <fullName evidence="9">Precorrin-2 C(20)-methyltransferase</fullName>
    </submittedName>
</protein>
<dbReference type="GO" id="GO:0032259">
    <property type="term" value="P:methylation"/>
    <property type="evidence" value="ECO:0007669"/>
    <property type="project" value="UniProtKB-KW"/>
</dbReference>
<sequence length="251" mass="27440">MASHPDHPFPLGTLTGLGVGPGDPDLITLKALKCLQKADVVAFPQGRNGQPGLAQRIIAPHLGQQLLLPLEFPYVLDQAQLSEAWDRAGDRVWQHLSQGHNVVFACEGDLSFYGTFNYLALSLERRYPAAAVDRVPGICSPMAAVSALGIPLTVQSDKLVVLPALYTVADLDTALTWADVVVLLKVGSVYSQVWQLLEQRQLLEQSWVIANATQPSQQIYRPLTRYPSLELPYFSLMVIRPGADPLPQALP</sequence>
<dbReference type="InterPro" id="IPR014777">
    <property type="entry name" value="4pyrrole_Mease_sub1"/>
</dbReference>
<evidence type="ECO:0000256" key="6">
    <source>
        <dbReference type="ARBA" id="ARBA00022691"/>
    </source>
</evidence>
<gene>
    <name evidence="9" type="ORF">DCF17_09355</name>
</gene>
<comment type="caution">
    <text evidence="9">The sequence shown here is derived from an EMBL/GenBank/DDBJ whole genome shotgun (WGS) entry which is preliminary data.</text>
</comment>
<evidence type="ECO:0000313" key="9">
    <source>
        <dbReference type="EMBL" id="PZO42095.1"/>
    </source>
</evidence>